<evidence type="ECO:0000256" key="1">
    <source>
        <dbReference type="SAM" id="MobiDB-lite"/>
    </source>
</evidence>
<feature type="compositionally biased region" description="Polar residues" evidence="1">
    <location>
        <begin position="302"/>
        <end position="319"/>
    </location>
</feature>
<dbReference type="HOGENOM" id="CLU_317135_0_0_1"/>
<feature type="compositionally biased region" description="Low complexity" evidence="1">
    <location>
        <begin position="107"/>
        <end position="124"/>
    </location>
</feature>
<reference evidence="2" key="1">
    <citation type="submission" date="2013-12" db="EMBL/GenBank/DDBJ databases">
        <authorList>
            <person name="Genoscope - CEA"/>
        </authorList>
    </citation>
    <scope>NUCLEOTIDE SEQUENCE</scope>
    <source>
        <strain evidence="2">CBS 1993</strain>
    </source>
</reference>
<feature type="region of interest" description="Disordered" evidence="1">
    <location>
        <begin position="563"/>
        <end position="609"/>
    </location>
</feature>
<feature type="region of interest" description="Disordered" evidence="1">
    <location>
        <begin position="99"/>
        <end position="228"/>
    </location>
</feature>
<dbReference type="STRING" id="1382522.W6MI33"/>
<feature type="compositionally biased region" description="Low complexity" evidence="1">
    <location>
        <begin position="132"/>
        <end position="154"/>
    </location>
</feature>
<reference evidence="2" key="2">
    <citation type="submission" date="2014-02" db="EMBL/GenBank/DDBJ databases">
        <title>Complete DNA sequence of /Kuraishia capsulata/ illustrates novel genomic features among budding yeasts (/Saccharomycotina/).</title>
        <authorList>
            <person name="Morales L."/>
            <person name="Noel B."/>
            <person name="Porcel B."/>
            <person name="Marcet-Houben M."/>
            <person name="Hullo M-F."/>
            <person name="Sacerdot C."/>
            <person name="Tekaia F."/>
            <person name="Leh-Louis V."/>
            <person name="Despons L."/>
            <person name="Khanna V."/>
            <person name="Aury J-M."/>
            <person name="Barbe V."/>
            <person name="Couloux A."/>
            <person name="Labadie K."/>
            <person name="Pelletier E."/>
            <person name="Souciet J-L."/>
            <person name="Boekhout T."/>
            <person name="Gabaldon T."/>
            <person name="Wincker P."/>
            <person name="Dujon B."/>
        </authorList>
    </citation>
    <scope>NUCLEOTIDE SEQUENCE</scope>
    <source>
        <strain evidence="2">CBS 1993</strain>
    </source>
</reference>
<keyword evidence="3" id="KW-1185">Reference proteome</keyword>
<evidence type="ECO:0000313" key="3">
    <source>
        <dbReference type="Proteomes" id="UP000019384"/>
    </source>
</evidence>
<accession>W6MI33</accession>
<feature type="compositionally biased region" description="Low complexity" evidence="1">
    <location>
        <begin position="457"/>
        <end position="471"/>
    </location>
</feature>
<organism evidence="2 3">
    <name type="scientific">Kuraishia capsulata CBS 1993</name>
    <dbReference type="NCBI Taxonomy" id="1382522"/>
    <lineage>
        <taxon>Eukaryota</taxon>
        <taxon>Fungi</taxon>
        <taxon>Dikarya</taxon>
        <taxon>Ascomycota</taxon>
        <taxon>Saccharomycotina</taxon>
        <taxon>Pichiomycetes</taxon>
        <taxon>Pichiales</taxon>
        <taxon>Pichiaceae</taxon>
        <taxon>Kuraishia</taxon>
    </lineage>
</organism>
<feature type="region of interest" description="Disordered" evidence="1">
    <location>
        <begin position="35"/>
        <end position="82"/>
    </location>
</feature>
<dbReference type="AlphaFoldDB" id="W6MI33"/>
<dbReference type="RefSeq" id="XP_022457782.1">
    <property type="nucleotide sequence ID" value="XM_022603953.1"/>
</dbReference>
<feature type="compositionally biased region" description="Polar residues" evidence="1">
    <location>
        <begin position="476"/>
        <end position="488"/>
    </location>
</feature>
<feature type="region of interest" description="Disordered" evidence="1">
    <location>
        <begin position="263"/>
        <end position="319"/>
    </location>
</feature>
<name>W6MI33_9ASCO</name>
<gene>
    <name evidence="2" type="ORF">KUCA_T00001741001</name>
</gene>
<feature type="compositionally biased region" description="Polar residues" evidence="1">
    <location>
        <begin position="437"/>
        <end position="448"/>
    </location>
</feature>
<dbReference type="GeneID" id="34519170"/>
<dbReference type="Proteomes" id="UP000019384">
    <property type="component" value="Unassembled WGS sequence"/>
</dbReference>
<dbReference type="OrthoDB" id="4096847at2759"/>
<dbReference type="EMBL" id="HG793126">
    <property type="protein sequence ID" value="CDK25771.1"/>
    <property type="molecule type" value="Genomic_DNA"/>
</dbReference>
<feature type="compositionally biased region" description="Polar residues" evidence="1">
    <location>
        <begin position="155"/>
        <end position="228"/>
    </location>
</feature>
<sequence length="919" mass="98837">MSSETNGSGLGASPPPVIRKKTLKSQSVNNLFKQITSSAKSGSSRLHSPSPPNSGLHSSQSAIQPSRGSPNSSLSSSVEHGVKTLSLSSSSAKLRVIQSSNTTHPKSATNVSSSSGSVWKRSISPETPAWGAASTTPAPITPATPATTAGETTPVSSTATSEGSFGTKTVLKNDNSGGSDSSKTLPAPLSVSTQPNDSEIEGSIQSSTTDLNGSDTPQRTPNSSSKFNFLQSSKLGSFSWADADDDEEFGKSLWADIKDSLDKHGEQEQAFDRQQPSQPQEAALKSTSSSAAPSVWKVLDPPSQTSQMHRSASAASTPIFGATNTPDILSDPDFSSHKLSLGSSTWQQNKVRSPFDANESRFIFEDPNSRFSGSVDGINRELFNPHNGRFEASVSTDRLKTKRNGNPDRTSVPFVATPSNHAALTRHSTSDADMASSLWNNGSNSSRENPSREPMVRSISSSGPSSGSKFFRSAEKSNTAPPSFINTNPTSPLWFAAKDGTGVPDFNGSGFNSPNSSSSSSMARMSRFFPSPIAEQREFIDANSADGSNLSFNLFSPPVGATTPSHNSHLKNVNGMGISLGSLGSQPPPMRLDSSTPDHHHTNDPKPGHLVAFSAETPKSSIEEVDDESFENFKMSIPRGNKPASLEINEDPKAKVGTYIRTVINKSSDSNTGSDLQLVMYVASLPLDAKTDAERLIRLAFKSCEGEIVSLLESTNDEGGKDGFLRYRITSKLKMLNAHTGRLNLPAKMTSFRNSSTGEEQKMLLFITGDFPHPPTQKKLRDTINDVSSYPEGFSSTFHRRGINNFMFVRELQSKMIITKTRLAEFAEFRISLPSSLTAEDTSSDNSDDFKTRHKKSYVVSIDLRELENKSQQRRGSGGSAPSTSSRFSDRKRSSYSNGNGNGYHKNAAYHSAPNYKRK</sequence>
<feature type="region of interest" description="Disordered" evidence="1">
    <location>
        <begin position="395"/>
        <end position="488"/>
    </location>
</feature>
<feature type="compositionally biased region" description="Polar residues" evidence="1">
    <location>
        <begin position="272"/>
        <end position="292"/>
    </location>
</feature>
<feature type="compositionally biased region" description="Low complexity" evidence="1">
    <location>
        <begin position="66"/>
        <end position="77"/>
    </location>
</feature>
<protein>
    <submittedName>
        <fullName evidence="2">Uncharacterized protein</fullName>
    </submittedName>
</protein>
<feature type="compositionally biased region" description="Basic and acidic residues" evidence="1">
    <location>
        <begin position="596"/>
        <end position="607"/>
    </location>
</feature>
<proteinExistence type="predicted"/>
<feature type="compositionally biased region" description="Polar residues" evidence="1">
    <location>
        <begin position="35"/>
        <end position="64"/>
    </location>
</feature>
<feature type="region of interest" description="Disordered" evidence="1">
    <location>
        <begin position="863"/>
        <end position="919"/>
    </location>
</feature>
<evidence type="ECO:0000313" key="2">
    <source>
        <dbReference type="EMBL" id="CDK25771.1"/>
    </source>
</evidence>